<accession>A0AAE9FG68</accession>
<name>A0AAE9FG68_CAEBR</name>
<feature type="compositionally biased region" description="Basic residues" evidence="1">
    <location>
        <begin position="53"/>
        <end position="64"/>
    </location>
</feature>
<evidence type="ECO:0000313" key="3">
    <source>
        <dbReference type="Proteomes" id="UP000829354"/>
    </source>
</evidence>
<protein>
    <submittedName>
        <fullName evidence="2">Uncharacterized protein</fullName>
    </submittedName>
</protein>
<evidence type="ECO:0000313" key="2">
    <source>
        <dbReference type="EMBL" id="UMM40501.1"/>
    </source>
</evidence>
<gene>
    <name evidence="2" type="ORF">L5515_017111</name>
</gene>
<feature type="region of interest" description="Disordered" evidence="1">
    <location>
        <begin position="38"/>
        <end position="64"/>
    </location>
</feature>
<proteinExistence type="predicted"/>
<organism evidence="2 3">
    <name type="scientific">Caenorhabditis briggsae</name>
    <dbReference type="NCBI Taxonomy" id="6238"/>
    <lineage>
        <taxon>Eukaryota</taxon>
        <taxon>Metazoa</taxon>
        <taxon>Ecdysozoa</taxon>
        <taxon>Nematoda</taxon>
        <taxon>Chromadorea</taxon>
        <taxon>Rhabditida</taxon>
        <taxon>Rhabditina</taxon>
        <taxon>Rhabditomorpha</taxon>
        <taxon>Rhabditoidea</taxon>
        <taxon>Rhabditidae</taxon>
        <taxon>Peloderinae</taxon>
        <taxon>Caenorhabditis</taxon>
    </lineage>
</organism>
<keyword evidence="3" id="KW-1185">Reference proteome</keyword>
<dbReference type="EMBL" id="CP092625">
    <property type="protein sequence ID" value="UMM40501.1"/>
    <property type="molecule type" value="Genomic_DNA"/>
</dbReference>
<evidence type="ECO:0000256" key="1">
    <source>
        <dbReference type="SAM" id="MobiDB-lite"/>
    </source>
</evidence>
<dbReference type="Proteomes" id="UP000829354">
    <property type="component" value="Chromosome X"/>
</dbReference>
<dbReference type="AlphaFoldDB" id="A0AAE9FG68"/>
<reference evidence="2 3" key="1">
    <citation type="submission" date="2022-04" db="EMBL/GenBank/DDBJ databases">
        <title>Chromosome-level reference genomes for two strains of Caenorhabditis briggsae: an improved platform for comparative genomics.</title>
        <authorList>
            <person name="Stevens L."/>
            <person name="Andersen E."/>
        </authorList>
    </citation>
    <scope>NUCLEOTIDE SEQUENCE [LARGE SCALE GENOMIC DNA]</scope>
    <source>
        <strain evidence="2">VX34</strain>
        <tissue evidence="2">Whole-organism</tissue>
    </source>
</reference>
<sequence length="70" mass="8152">MFSSHARAQSLCPDEKNQYDLMKLAEENRNQNKPKIHIKKKIGKQDVSESTGKKRAKRFTKKKKTKFCIG</sequence>